<proteinExistence type="predicted"/>
<dbReference type="KEGG" id="rml:FF011L_03180"/>
<dbReference type="Proteomes" id="UP000320672">
    <property type="component" value="Chromosome"/>
</dbReference>
<accession>A0A517M9M2</accession>
<name>A0A517M9M2_9BACT</name>
<protein>
    <submittedName>
        <fullName evidence="1">Uncharacterized protein</fullName>
    </submittedName>
</protein>
<dbReference type="EMBL" id="CP036262">
    <property type="protein sequence ID" value="QDS91588.1"/>
    <property type="molecule type" value="Genomic_DNA"/>
</dbReference>
<gene>
    <name evidence="1" type="ORF">FF011L_03180</name>
</gene>
<evidence type="ECO:0000313" key="2">
    <source>
        <dbReference type="Proteomes" id="UP000320672"/>
    </source>
</evidence>
<dbReference type="AlphaFoldDB" id="A0A517M9M2"/>
<organism evidence="1 2">
    <name type="scientific">Roseimaritima multifibrata</name>
    <dbReference type="NCBI Taxonomy" id="1930274"/>
    <lineage>
        <taxon>Bacteria</taxon>
        <taxon>Pseudomonadati</taxon>
        <taxon>Planctomycetota</taxon>
        <taxon>Planctomycetia</taxon>
        <taxon>Pirellulales</taxon>
        <taxon>Pirellulaceae</taxon>
        <taxon>Roseimaritima</taxon>
    </lineage>
</organism>
<keyword evidence="2" id="KW-1185">Reference proteome</keyword>
<evidence type="ECO:0000313" key="1">
    <source>
        <dbReference type="EMBL" id="QDS91588.1"/>
    </source>
</evidence>
<reference evidence="1 2" key="1">
    <citation type="submission" date="2019-02" db="EMBL/GenBank/DDBJ databases">
        <title>Deep-cultivation of Planctomycetes and their phenomic and genomic characterization uncovers novel biology.</title>
        <authorList>
            <person name="Wiegand S."/>
            <person name="Jogler M."/>
            <person name="Boedeker C."/>
            <person name="Pinto D."/>
            <person name="Vollmers J."/>
            <person name="Rivas-Marin E."/>
            <person name="Kohn T."/>
            <person name="Peeters S.H."/>
            <person name="Heuer A."/>
            <person name="Rast P."/>
            <person name="Oberbeckmann S."/>
            <person name="Bunk B."/>
            <person name="Jeske O."/>
            <person name="Meyerdierks A."/>
            <person name="Storesund J.E."/>
            <person name="Kallscheuer N."/>
            <person name="Luecker S."/>
            <person name="Lage O.M."/>
            <person name="Pohl T."/>
            <person name="Merkel B.J."/>
            <person name="Hornburger P."/>
            <person name="Mueller R.-W."/>
            <person name="Bruemmer F."/>
            <person name="Labrenz M."/>
            <person name="Spormann A.M."/>
            <person name="Op den Camp H."/>
            <person name="Overmann J."/>
            <person name="Amann R."/>
            <person name="Jetten M.S.M."/>
            <person name="Mascher T."/>
            <person name="Medema M.H."/>
            <person name="Devos D.P."/>
            <person name="Kaster A.-K."/>
            <person name="Ovreas L."/>
            <person name="Rohde M."/>
            <person name="Galperin M.Y."/>
            <person name="Jogler C."/>
        </authorList>
    </citation>
    <scope>NUCLEOTIDE SEQUENCE [LARGE SCALE GENOMIC DNA]</scope>
    <source>
        <strain evidence="1 2">FF011L</strain>
    </source>
</reference>
<sequence>MLGAHDWRSAIHIIRVCLYLSVIQTSHWLRGRFDVFRDGSLFGHSATPNMVWPVRCGFNVGRSLAGENSWSLRERQRVRSTADT</sequence>